<keyword evidence="3" id="KW-1185">Reference proteome</keyword>
<evidence type="ECO:0000256" key="1">
    <source>
        <dbReference type="SAM" id="Phobius"/>
    </source>
</evidence>
<dbReference type="KEGG" id="psl:Psta_3903"/>
<feature type="transmembrane region" description="Helical" evidence="1">
    <location>
        <begin position="107"/>
        <end position="128"/>
    </location>
</feature>
<protein>
    <submittedName>
        <fullName evidence="2">Uncharacterized protein</fullName>
    </submittedName>
</protein>
<dbReference type="EMBL" id="CP001848">
    <property type="protein sequence ID" value="ADB18557.1"/>
    <property type="molecule type" value="Genomic_DNA"/>
</dbReference>
<evidence type="ECO:0000313" key="2">
    <source>
        <dbReference type="EMBL" id="ADB18557.1"/>
    </source>
</evidence>
<dbReference type="AlphaFoldDB" id="D2R172"/>
<keyword evidence="1" id="KW-0472">Membrane</keyword>
<evidence type="ECO:0000313" key="3">
    <source>
        <dbReference type="Proteomes" id="UP000001887"/>
    </source>
</evidence>
<keyword evidence="1" id="KW-0812">Transmembrane</keyword>
<reference evidence="2 3" key="1">
    <citation type="journal article" date="2009" name="Stand. Genomic Sci.">
        <title>Complete genome sequence of Pirellula staleyi type strain (ATCC 27377).</title>
        <authorList>
            <person name="Clum A."/>
            <person name="Tindall B.J."/>
            <person name="Sikorski J."/>
            <person name="Ivanova N."/>
            <person name="Mavrommatis K."/>
            <person name="Lucas S."/>
            <person name="Glavina del Rio T."/>
            <person name="Nolan M."/>
            <person name="Chen F."/>
            <person name="Tice H."/>
            <person name="Pitluck S."/>
            <person name="Cheng J.F."/>
            <person name="Chertkov O."/>
            <person name="Brettin T."/>
            <person name="Han C."/>
            <person name="Detter J.C."/>
            <person name="Kuske C."/>
            <person name="Bruce D."/>
            <person name="Goodwin L."/>
            <person name="Ovchinikova G."/>
            <person name="Pati A."/>
            <person name="Mikhailova N."/>
            <person name="Chen A."/>
            <person name="Palaniappan K."/>
            <person name="Land M."/>
            <person name="Hauser L."/>
            <person name="Chang Y.J."/>
            <person name="Jeffries C.D."/>
            <person name="Chain P."/>
            <person name="Rohde M."/>
            <person name="Goker M."/>
            <person name="Bristow J."/>
            <person name="Eisen J.A."/>
            <person name="Markowitz V."/>
            <person name="Hugenholtz P."/>
            <person name="Kyrpides N.C."/>
            <person name="Klenk H.P."/>
            <person name="Lapidus A."/>
        </authorList>
    </citation>
    <scope>NUCLEOTIDE SEQUENCE [LARGE SCALE GENOMIC DNA]</scope>
    <source>
        <strain evidence="3">ATCC 27377 / DSM 6068 / ICPB 4128</strain>
    </source>
</reference>
<feature type="transmembrane region" description="Helical" evidence="1">
    <location>
        <begin position="44"/>
        <end position="62"/>
    </location>
</feature>
<dbReference type="STRING" id="530564.Psta_3903"/>
<dbReference type="Proteomes" id="UP000001887">
    <property type="component" value="Chromosome"/>
</dbReference>
<keyword evidence="1" id="KW-1133">Transmembrane helix</keyword>
<accession>D2R172</accession>
<organism evidence="2 3">
    <name type="scientific">Pirellula staleyi (strain ATCC 27377 / DSM 6068 / ICPB 4128)</name>
    <name type="common">Pirella staleyi</name>
    <dbReference type="NCBI Taxonomy" id="530564"/>
    <lineage>
        <taxon>Bacteria</taxon>
        <taxon>Pseudomonadati</taxon>
        <taxon>Planctomycetota</taxon>
        <taxon>Planctomycetia</taxon>
        <taxon>Pirellulales</taxon>
        <taxon>Pirellulaceae</taxon>
        <taxon>Pirellula</taxon>
    </lineage>
</organism>
<sequence>MNTIAKQGVGYFGRLVAIPCGAAIGWLVAAYYWISTGRTDWSDFVAVLLVLLFAATGAWRGAILDRVSIALMVNFTIGGGVVLMLLWPSVSHARGSQINQLFTHSTAFIGTPTVCGAIGGVIVAMLFLKRRQWIARRSARS</sequence>
<dbReference type="HOGENOM" id="CLU_1823561_0_0_0"/>
<gene>
    <name evidence="2" type="ordered locus">Psta_3903</name>
</gene>
<feature type="transmembrane region" description="Helical" evidence="1">
    <location>
        <begin position="69"/>
        <end position="87"/>
    </location>
</feature>
<proteinExistence type="predicted"/>
<name>D2R172_PIRSD</name>
<feature type="transmembrane region" description="Helical" evidence="1">
    <location>
        <begin position="12"/>
        <end position="32"/>
    </location>
</feature>